<accession>A0A419EU25</accession>
<dbReference type="SUPFAM" id="SSF53300">
    <property type="entry name" value="vWA-like"/>
    <property type="match status" value="1"/>
</dbReference>
<name>A0A419EU25_9BACT</name>
<evidence type="ECO:0000256" key="1">
    <source>
        <dbReference type="ARBA" id="ARBA00022475"/>
    </source>
</evidence>
<dbReference type="InterPro" id="IPR011933">
    <property type="entry name" value="Double_TM_dom"/>
</dbReference>
<gene>
    <name evidence="7" type="ORF">C4532_14365</name>
</gene>
<dbReference type="PANTHER" id="PTHR22550">
    <property type="entry name" value="SPORE GERMINATION PROTEIN"/>
    <property type="match status" value="1"/>
</dbReference>
<dbReference type="NCBIfam" id="TIGR02226">
    <property type="entry name" value="two_anch"/>
    <property type="match status" value="1"/>
</dbReference>
<protein>
    <submittedName>
        <fullName evidence="7">VWA domain-containing protein</fullName>
    </submittedName>
</protein>
<evidence type="ECO:0000256" key="5">
    <source>
        <dbReference type="SAM" id="Phobius"/>
    </source>
</evidence>
<dbReference type="PROSITE" id="PS50234">
    <property type="entry name" value="VWFA"/>
    <property type="match status" value="1"/>
</dbReference>
<dbReference type="InterPro" id="IPR024163">
    <property type="entry name" value="Aerotolerance_reg_N"/>
</dbReference>
<evidence type="ECO:0000313" key="7">
    <source>
        <dbReference type="EMBL" id="RJP67562.1"/>
    </source>
</evidence>
<feature type="transmembrane region" description="Helical" evidence="5">
    <location>
        <begin position="51"/>
        <end position="73"/>
    </location>
</feature>
<reference evidence="7 8" key="1">
    <citation type="journal article" date="2017" name="ISME J.">
        <title>Energy and carbon metabolisms in a deep terrestrial subsurface fluid microbial community.</title>
        <authorList>
            <person name="Momper L."/>
            <person name="Jungbluth S.P."/>
            <person name="Lee M.D."/>
            <person name="Amend J.P."/>
        </authorList>
    </citation>
    <scope>NUCLEOTIDE SEQUENCE [LARGE SCALE GENOMIC DNA]</scope>
    <source>
        <strain evidence="7">SURF_17</strain>
    </source>
</reference>
<dbReference type="EMBL" id="QZKI01000102">
    <property type="protein sequence ID" value="RJP67562.1"/>
    <property type="molecule type" value="Genomic_DNA"/>
</dbReference>
<dbReference type="InterPro" id="IPR036465">
    <property type="entry name" value="vWFA_dom_sf"/>
</dbReference>
<keyword evidence="3 5" id="KW-1133">Transmembrane helix</keyword>
<dbReference type="AlphaFoldDB" id="A0A419EU25"/>
<proteinExistence type="predicted"/>
<dbReference type="Pfam" id="PF07584">
    <property type="entry name" value="BatA"/>
    <property type="match status" value="1"/>
</dbReference>
<feature type="domain" description="VWFA" evidence="6">
    <location>
        <begin position="90"/>
        <end position="287"/>
    </location>
</feature>
<dbReference type="Pfam" id="PF00092">
    <property type="entry name" value="VWA"/>
    <property type="match status" value="1"/>
</dbReference>
<evidence type="ECO:0000313" key="8">
    <source>
        <dbReference type="Proteomes" id="UP000285961"/>
    </source>
</evidence>
<keyword evidence="1" id="KW-1003">Cell membrane</keyword>
<sequence length="333" mass="36543">MSLFRFEDPWALLLLLGLAPLIYLSLRQRRNGSIAYPTLALLKQLAGASRARIRHIPFVVRCVALVLLVAALARPQLGNRSTEVLSEGVDIMLAIDTSGTMEALDFVADGKRVTRLEAVKKVVKDFVGGRTGDRIGMIVFGTHAFLQCPLTLDHGVLLSFLDRAEVGMAGEYTAIGSAIALGASRLKELPGKDKVIILLTDGINNRGKVSPETAAEIARALGIKVYTIGVGTKGKAPFLVSTILGDQLRYEYVPLDEKTLQKVAKETGAEYFRATDTEALEKIYGQIDKMEKTEVKVKEYTNYLELYPWLLFPALALVSVEIALRNTLLREIP</sequence>
<comment type="caution">
    <text evidence="7">The sequence shown here is derived from an EMBL/GenBank/DDBJ whole genome shotgun (WGS) entry which is preliminary data.</text>
</comment>
<evidence type="ECO:0000256" key="2">
    <source>
        <dbReference type="ARBA" id="ARBA00022692"/>
    </source>
</evidence>
<dbReference type="InterPro" id="IPR033881">
    <property type="entry name" value="vWA_BatA_type"/>
</dbReference>
<dbReference type="PANTHER" id="PTHR22550:SF5">
    <property type="entry name" value="LEUCINE ZIPPER PROTEIN 4"/>
    <property type="match status" value="1"/>
</dbReference>
<evidence type="ECO:0000256" key="3">
    <source>
        <dbReference type="ARBA" id="ARBA00022989"/>
    </source>
</evidence>
<evidence type="ECO:0000259" key="6">
    <source>
        <dbReference type="PROSITE" id="PS50234"/>
    </source>
</evidence>
<evidence type="ECO:0000256" key="4">
    <source>
        <dbReference type="ARBA" id="ARBA00023136"/>
    </source>
</evidence>
<dbReference type="InterPro" id="IPR050768">
    <property type="entry name" value="UPF0353/GerABKA_families"/>
</dbReference>
<dbReference type="CDD" id="cd01467">
    <property type="entry name" value="vWA_BatA_type"/>
    <property type="match status" value="1"/>
</dbReference>
<dbReference type="Proteomes" id="UP000285961">
    <property type="component" value="Unassembled WGS sequence"/>
</dbReference>
<organism evidence="7 8">
    <name type="scientific">Candidatus Abyssobacteria bacterium SURF_17</name>
    <dbReference type="NCBI Taxonomy" id="2093361"/>
    <lineage>
        <taxon>Bacteria</taxon>
        <taxon>Pseudomonadati</taxon>
        <taxon>Candidatus Hydrogenedentota</taxon>
        <taxon>Candidatus Abyssobacteria</taxon>
    </lineage>
</organism>
<dbReference type="Gene3D" id="3.40.50.410">
    <property type="entry name" value="von Willebrand factor, type A domain"/>
    <property type="match status" value="1"/>
</dbReference>
<dbReference type="InterPro" id="IPR002035">
    <property type="entry name" value="VWF_A"/>
</dbReference>
<keyword evidence="2 5" id="KW-0812">Transmembrane</keyword>
<keyword evidence="4 5" id="KW-0472">Membrane</keyword>
<dbReference type="SMART" id="SM00327">
    <property type="entry name" value="VWA"/>
    <property type="match status" value="1"/>
</dbReference>